<proteinExistence type="predicted"/>
<accession>A0ABY6HN88</accession>
<dbReference type="Pfam" id="PF01370">
    <property type="entry name" value="Epimerase"/>
    <property type="match status" value="1"/>
</dbReference>
<organism evidence="2 3">
    <name type="scientific">Candidatus Lokiarchaeum ossiferum</name>
    <dbReference type="NCBI Taxonomy" id="2951803"/>
    <lineage>
        <taxon>Archaea</taxon>
        <taxon>Promethearchaeati</taxon>
        <taxon>Promethearchaeota</taxon>
        <taxon>Promethearchaeia</taxon>
        <taxon>Promethearchaeales</taxon>
        <taxon>Promethearchaeaceae</taxon>
        <taxon>Candidatus Lokiarchaeum</taxon>
    </lineage>
</organism>
<keyword evidence="2" id="KW-0560">Oxidoreductase</keyword>
<dbReference type="PANTHER" id="PTHR43245">
    <property type="entry name" value="BIFUNCTIONAL POLYMYXIN RESISTANCE PROTEIN ARNA"/>
    <property type="match status" value="1"/>
</dbReference>
<evidence type="ECO:0000313" key="3">
    <source>
        <dbReference type="Proteomes" id="UP001208689"/>
    </source>
</evidence>
<dbReference type="EC" id="1.1.1.271" evidence="2"/>
<feature type="domain" description="NAD-dependent epimerase/dehydratase" evidence="1">
    <location>
        <begin position="3"/>
        <end position="221"/>
    </location>
</feature>
<protein>
    <submittedName>
        <fullName evidence="2">GDP-L-fucose synthase</fullName>
        <ecNumber evidence="2">1.1.1.271</ecNumber>
    </submittedName>
</protein>
<reference evidence="2" key="1">
    <citation type="submission" date="2022-09" db="EMBL/GenBank/DDBJ databases">
        <title>Actin cytoskeleton and complex cell architecture in an #Asgard archaeon.</title>
        <authorList>
            <person name="Ponce Toledo R.I."/>
            <person name="Schleper C."/>
            <person name="Rodrigues Oliveira T."/>
            <person name="Wollweber F."/>
            <person name="Xu J."/>
            <person name="Rittmann S."/>
            <person name="Klingl A."/>
            <person name="Pilhofer M."/>
        </authorList>
    </citation>
    <scope>NUCLEOTIDE SEQUENCE</scope>
    <source>
        <strain evidence="2">B-35</strain>
    </source>
</reference>
<sequence length="354" mass="41272">MQVLIIGGSRFSGKQLLLKLHAAGHAITVINRGNQPFIYPSGVIHHKLDRNHVDALQQVLIDKEFDWVFDFIAWKGTESKQLLGMLKGRIKKFIHVSTVDVYDLNHIERYITHPIYETDPVGPINNTEPSYPLGKRMCERDLLKAYHEFGFPVVILRPTYIYGPDNYSFKEAYFFHRILSQLPLYLLSPESLYLDMIHAEDMADLCLLAAQSSSSIGQIYNATTGEFITSLQLARLVSWWCKIPFKYTFFTSNDVLSLNWSLERRLWPYEYPISMTFSNIKAITELGFKPRYRLIDGLRQTFDWFLSLSTGAKQRLWGRYYYSPEWEEKLASYFKDRMVTEKNPGSSFMNYSTL</sequence>
<evidence type="ECO:0000313" key="2">
    <source>
        <dbReference type="EMBL" id="UYP44979.1"/>
    </source>
</evidence>
<evidence type="ECO:0000259" key="1">
    <source>
        <dbReference type="Pfam" id="PF01370"/>
    </source>
</evidence>
<dbReference type="SUPFAM" id="SSF51735">
    <property type="entry name" value="NAD(P)-binding Rossmann-fold domains"/>
    <property type="match status" value="1"/>
</dbReference>
<dbReference type="Proteomes" id="UP001208689">
    <property type="component" value="Chromosome"/>
</dbReference>
<keyword evidence="3" id="KW-1185">Reference proteome</keyword>
<dbReference type="InterPro" id="IPR001509">
    <property type="entry name" value="Epimerase_deHydtase"/>
</dbReference>
<dbReference type="InterPro" id="IPR050177">
    <property type="entry name" value="Lipid_A_modif_metabolic_enz"/>
</dbReference>
<name>A0ABY6HN88_9ARCH</name>
<gene>
    <name evidence="2" type="ORF">NEF87_001264</name>
</gene>
<dbReference type="Gene3D" id="3.40.50.720">
    <property type="entry name" value="NAD(P)-binding Rossmann-like Domain"/>
    <property type="match status" value="1"/>
</dbReference>
<dbReference type="InterPro" id="IPR036291">
    <property type="entry name" value="NAD(P)-bd_dom_sf"/>
</dbReference>
<dbReference type="EMBL" id="CP104013">
    <property type="protein sequence ID" value="UYP44979.1"/>
    <property type="molecule type" value="Genomic_DNA"/>
</dbReference>
<dbReference type="GO" id="GO:0050577">
    <property type="term" value="F:GDP-L-fucose synthase activity"/>
    <property type="evidence" value="ECO:0007669"/>
    <property type="project" value="UniProtKB-EC"/>
</dbReference>